<evidence type="ECO:0000313" key="2">
    <source>
        <dbReference type="Proteomes" id="UP001152523"/>
    </source>
</evidence>
<evidence type="ECO:0000313" key="1">
    <source>
        <dbReference type="EMBL" id="CAH9077972.1"/>
    </source>
</evidence>
<keyword evidence="2" id="KW-1185">Reference proteome</keyword>
<reference evidence="1" key="1">
    <citation type="submission" date="2022-07" db="EMBL/GenBank/DDBJ databases">
        <authorList>
            <person name="Macas J."/>
            <person name="Novak P."/>
            <person name="Neumann P."/>
        </authorList>
    </citation>
    <scope>NUCLEOTIDE SEQUENCE</scope>
</reference>
<proteinExistence type="predicted"/>
<dbReference type="EMBL" id="CAMAPF010000031">
    <property type="protein sequence ID" value="CAH9077972.1"/>
    <property type="molecule type" value="Genomic_DNA"/>
</dbReference>
<name>A0AAV0CL67_9ASTE</name>
<comment type="caution">
    <text evidence="1">The sequence shown here is derived from an EMBL/GenBank/DDBJ whole genome shotgun (WGS) entry which is preliminary data.</text>
</comment>
<sequence length="130" mass="14850">MRKHTLSSFSASVRSNRRRLFWNTETLEEEGFGENFELSPLIGNDVRLNEKKNTMYSGCKIPKSITKKNTMYSGCKIPKSITPILHIRFMPFSLSEPNYIVGNSKTKFTEPSNRLASWILGLFEIADLGI</sequence>
<dbReference type="Proteomes" id="UP001152523">
    <property type="component" value="Unassembled WGS sequence"/>
</dbReference>
<protein>
    <submittedName>
        <fullName evidence="1">Uncharacterized protein</fullName>
    </submittedName>
</protein>
<gene>
    <name evidence="1" type="ORF">CEPIT_LOCUS6381</name>
</gene>
<dbReference type="AlphaFoldDB" id="A0AAV0CL67"/>
<accession>A0AAV0CL67</accession>
<organism evidence="1 2">
    <name type="scientific">Cuscuta epithymum</name>
    <dbReference type="NCBI Taxonomy" id="186058"/>
    <lineage>
        <taxon>Eukaryota</taxon>
        <taxon>Viridiplantae</taxon>
        <taxon>Streptophyta</taxon>
        <taxon>Embryophyta</taxon>
        <taxon>Tracheophyta</taxon>
        <taxon>Spermatophyta</taxon>
        <taxon>Magnoliopsida</taxon>
        <taxon>eudicotyledons</taxon>
        <taxon>Gunneridae</taxon>
        <taxon>Pentapetalae</taxon>
        <taxon>asterids</taxon>
        <taxon>lamiids</taxon>
        <taxon>Solanales</taxon>
        <taxon>Convolvulaceae</taxon>
        <taxon>Cuscuteae</taxon>
        <taxon>Cuscuta</taxon>
        <taxon>Cuscuta subgen. Cuscuta</taxon>
    </lineage>
</organism>